<evidence type="ECO:0000313" key="3">
    <source>
        <dbReference type="EMBL" id="KAK3330547.1"/>
    </source>
</evidence>
<comment type="caution">
    <text evidence="3">The sequence shown here is derived from an EMBL/GenBank/DDBJ whole genome shotgun (WGS) entry which is preliminary data.</text>
</comment>
<dbReference type="SUPFAM" id="SSF53474">
    <property type="entry name" value="alpha/beta-Hydrolases"/>
    <property type="match status" value="1"/>
</dbReference>
<dbReference type="InterPro" id="IPR050266">
    <property type="entry name" value="AB_hydrolase_sf"/>
</dbReference>
<gene>
    <name evidence="3" type="ORF">B0H66DRAFT_67013</name>
</gene>
<feature type="domain" description="AB hydrolase-1" evidence="2">
    <location>
        <begin position="97"/>
        <end position="397"/>
    </location>
</feature>
<dbReference type="Pfam" id="PF00561">
    <property type="entry name" value="Abhydrolase_1"/>
    <property type="match status" value="1"/>
</dbReference>
<sequence>MGAWALTMRPAAAGSCIMLGVLAISAGLVLRSLTRSATSRREELYIKSPRTLLPGLSAEKIVALPYDPSIIPGGRDVLTPYGVIKVFEWGPEDGEKVLLMHGISTPCLALANLAEELVGRGYRVMLFDFFGRGYSDTPTDVRYDIRLYTTQILLVLASSSLPWTGDDGFHLVGYSLGGGIAVSFAQYFPHMVRSLVLVAGGGLIRPEHVSWQSKILYSTAGIIPERVLEYLVRRRITPAESTVTNEVKMAGEVVDVKQTTRSRNSDASGGDSYDNAVLRPGITVSAVMKWQLRHHAGFVPAFMSSIRYAPIYDRKDDWLALGQLLDVRRGARAGSEWSSANGPPPPGLRGGRLLFVLGATDPVIVQEELMHDATGLLGEEGFEAVLLDCGHEIVMTKGKEVADVAVSFWNNV</sequence>
<name>A0AAE0IST7_9PEZI</name>
<dbReference type="AlphaFoldDB" id="A0AAE0IST7"/>
<dbReference type="Gene3D" id="3.40.50.1820">
    <property type="entry name" value="alpha/beta hydrolase"/>
    <property type="match status" value="1"/>
</dbReference>
<dbReference type="InterPro" id="IPR029058">
    <property type="entry name" value="AB_hydrolase_fold"/>
</dbReference>
<dbReference type="PRINTS" id="PR00111">
    <property type="entry name" value="ABHYDROLASE"/>
</dbReference>
<keyword evidence="1" id="KW-0812">Transmembrane</keyword>
<evidence type="ECO:0000313" key="4">
    <source>
        <dbReference type="Proteomes" id="UP001283341"/>
    </source>
</evidence>
<reference evidence="3" key="1">
    <citation type="journal article" date="2023" name="Mol. Phylogenet. Evol.">
        <title>Genome-scale phylogeny and comparative genomics of the fungal order Sordariales.</title>
        <authorList>
            <person name="Hensen N."/>
            <person name="Bonometti L."/>
            <person name="Westerberg I."/>
            <person name="Brannstrom I.O."/>
            <person name="Guillou S."/>
            <person name="Cros-Aarteil S."/>
            <person name="Calhoun S."/>
            <person name="Haridas S."/>
            <person name="Kuo A."/>
            <person name="Mondo S."/>
            <person name="Pangilinan J."/>
            <person name="Riley R."/>
            <person name="LaButti K."/>
            <person name="Andreopoulos B."/>
            <person name="Lipzen A."/>
            <person name="Chen C."/>
            <person name="Yan M."/>
            <person name="Daum C."/>
            <person name="Ng V."/>
            <person name="Clum A."/>
            <person name="Steindorff A."/>
            <person name="Ohm R.A."/>
            <person name="Martin F."/>
            <person name="Silar P."/>
            <person name="Natvig D.O."/>
            <person name="Lalanne C."/>
            <person name="Gautier V."/>
            <person name="Ament-Velasquez S.L."/>
            <person name="Kruys A."/>
            <person name="Hutchinson M.I."/>
            <person name="Powell A.J."/>
            <person name="Barry K."/>
            <person name="Miller A.N."/>
            <person name="Grigoriev I.V."/>
            <person name="Debuchy R."/>
            <person name="Gladieux P."/>
            <person name="Hiltunen Thoren M."/>
            <person name="Johannesson H."/>
        </authorList>
    </citation>
    <scope>NUCLEOTIDE SEQUENCE</scope>
    <source>
        <strain evidence="3">CBS 118394</strain>
    </source>
</reference>
<reference evidence="3" key="2">
    <citation type="submission" date="2023-06" db="EMBL/GenBank/DDBJ databases">
        <authorList>
            <consortium name="Lawrence Berkeley National Laboratory"/>
            <person name="Haridas S."/>
            <person name="Hensen N."/>
            <person name="Bonometti L."/>
            <person name="Westerberg I."/>
            <person name="Brannstrom I.O."/>
            <person name="Guillou S."/>
            <person name="Cros-Aarteil S."/>
            <person name="Calhoun S."/>
            <person name="Kuo A."/>
            <person name="Mondo S."/>
            <person name="Pangilinan J."/>
            <person name="Riley R."/>
            <person name="Labutti K."/>
            <person name="Andreopoulos B."/>
            <person name="Lipzen A."/>
            <person name="Chen C."/>
            <person name="Yanf M."/>
            <person name="Daum C."/>
            <person name="Ng V."/>
            <person name="Clum A."/>
            <person name="Steindorff A."/>
            <person name="Ohm R."/>
            <person name="Martin F."/>
            <person name="Silar P."/>
            <person name="Natvig D."/>
            <person name="Lalanne C."/>
            <person name="Gautier V."/>
            <person name="Ament-Velasquez S.L."/>
            <person name="Kruys A."/>
            <person name="Hutchinson M.I."/>
            <person name="Powell A.J."/>
            <person name="Barry K."/>
            <person name="Miller A.N."/>
            <person name="Grigoriev I.V."/>
            <person name="Debuchy R."/>
            <person name="Gladieux P."/>
            <person name="Thoren M.H."/>
            <person name="Johannesson H."/>
        </authorList>
    </citation>
    <scope>NUCLEOTIDE SEQUENCE</scope>
    <source>
        <strain evidence="3">CBS 118394</strain>
    </source>
</reference>
<protein>
    <submittedName>
        <fullName evidence="3">Alpha/beta-hydrolase</fullName>
    </submittedName>
</protein>
<dbReference type="GO" id="GO:0016020">
    <property type="term" value="C:membrane"/>
    <property type="evidence" value="ECO:0007669"/>
    <property type="project" value="TreeGrafter"/>
</dbReference>
<keyword evidence="1" id="KW-0472">Membrane</keyword>
<dbReference type="PANTHER" id="PTHR43798:SF33">
    <property type="entry name" value="HYDROLASE, PUTATIVE (AFU_ORTHOLOGUE AFUA_2G14860)-RELATED"/>
    <property type="match status" value="1"/>
</dbReference>
<feature type="transmembrane region" description="Helical" evidence="1">
    <location>
        <begin position="12"/>
        <end position="30"/>
    </location>
</feature>
<accession>A0AAE0IST7</accession>
<evidence type="ECO:0000259" key="2">
    <source>
        <dbReference type="Pfam" id="PF00561"/>
    </source>
</evidence>
<dbReference type="PANTHER" id="PTHR43798">
    <property type="entry name" value="MONOACYLGLYCEROL LIPASE"/>
    <property type="match status" value="1"/>
</dbReference>
<dbReference type="Proteomes" id="UP001283341">
    <property type="component" value="Unassembled WGS sequence"/>
</dbReference>
<keyword evidence="4" id="KW-1185">Reference proteome</keyword>
<dbReference type="InterPro" id="IPR000073">
    <property type="entry name" value="AB_hydrolase_1"/>
</dbReference>
<keyword evidence="1" id="KW-1133">Transmembrane helix</keyword>
<proteinExistence type="predicted"/>
<dbReference type="EMBL" id="JAUEDM010000001">
    <property type="protein sequence ID" value="KAK3330547.1"/>
    <property type="molecule type" value="Genomic_DNA"/>
</dbReference>
<evidence type="ECO:0000256" key="1">
    <source>
        <dbReference type="SAM" id="Phobius"/>
    </source>
</evidence>
<organism evidence="3 4">
    <name type="scientific">Apodospora peruviana</name>
    <dbReference type="NCBI Taxonomy" id="516989"/>
    <lineage>
        <taxon>Eukaryota</taxon>
        <taxon>Fungi</taxon>
        <taxon>Dikarya</taxon>
        <taxon>Ascomycota</taxon>
        <taxon>Pezizomycotina</taxon>
        <taxon>Sordariomycetes</taxon>
        <taxon>Sordariomycetidae</taxon>
        <taxon>Sordariales</taxon>
        <taxon>Lasiosphaeriaceae</taxon>
        <taxon>Apodospora</taxon>
    </lineage>
</organism>